<dbReference type="PANTHER" id="PTHR47258:SF3">
    <property type="entry name" value="F21J9.24-RELATED"/>
    <property type="match status" value="1"/>
</dbReference>
<dbReference type="AlphaFoldDB" id="A0AAN7PPY1"/>
<evidence type="ECO:0000313" key="5">
    <source>
        <dbReference type="Proteomes" id="UP001345219"/>
    </source>
</evidence>
<feature type="domain" description="RING-type" evidence="3">
    <location>
        <begin position="79"/>
        <end position="122"/>
    </location>
</feature>
<dbReference type="InterPro" id="IPR001841">
    <property type="entry name" value="Znf_RING"/>
</dbReference>
<dbReference type="Proteomes" id="UP001345219">
    <property type="component" value="Chromosome 16"/>
</dbReference>
<keyword evidence="1" id="KW-0863">Zinc-finger</keyword>
<dbReference type="InterPro" id="IPR013083">
    <property type="entry name" value="Znf_RING/FYVE/PHD"/>
</dbReference>
<feature type="transmembrane region" description="Helical" evidence="2">
    <location>
        <begin position="6"/>
        <end position="27"/>
    </location>
</feature>
<dbReference type="PROSITE" id="PS50089">
    <property type="entry name" value="ZF_RING_2"/>
    <property type="match status" value="1"/>
</dbReference>
<evidence type="ECO:0000259" key="3">
    <source>
        <dbReference type="PROSITE" id="PS50089"/>
    </source>
</evidence>
<dbReference type="GO" id="GO:0008270">
    <property type="term" value="F:zinc ion binding"/>
    <property type="evidence" value="ECO:0007669"/>
    <property type="project" value="UniProtKB-KW"/>
</dbReference>
<accession>A0AAN7PPY1</accession>
<gene>
    <name evidence="4" type="ORF">SAY87_020839</name>
</gene>
<dbReference type="Pfam" id="PF13639">
    <property type="entry name" value="zf-RING_2"/>
    <property type="match status" value="1"/>
</dbReference>
<keyword evidence="2" id="KW-0472">Membrane</keyword>
<organism evidence="4 5">
    <name type="scientific">Trapa incisa</name>
    <dbReference type="NCBI Taxonomy" id="236973"/>
    <lineage>
        <taxon>Eukaryota</taxon>
        <taxon>Viridiplantae</taxon>
        <taxon>Streptophyta</taxon>
        <taxon>Embryophyta</taxon>
        <taxon>Tracheophyta</taxon>
        <taxon>Spermatophyta</taxon>
        <taxon>Magnoliopsida</taxon>
        <taxon>eudicotyledons</taxon>
        <taxon>Gunneridae</taxon>
        <taxon>Pentapetalae</taxon>
        <taxon>rosids</taxon>
        <taxon>malvids</taxon>
        <taxon>Myrtales</taxon>
        <taxon>Lythraceae</taxon>
        <taxon>Trapa</taxon>
    </lineage>
</organism>
<dbReference type="PANTHER" id="PTHR47258">
    <property type="match status" value="1"/>
</dbReference>
<evidence type="ECO:0000256" key="1">
    <source>
        <dbReference type="PROSITE-ProRule" id="PRU00175"/>
    </source>
</evidence>
<dbReference type="Gene3D" id="3.30.40.10">
    <property type="entry name" value="Zinc/RING finger domain, C3HC4 (zinc finger)"/>
    <property type="match status" value="1"/>
</dbReference>
<keyword evidence="5" id="KW-1185">Reference proteome</keyword>
<dbReference type="InterPro" id="IPR044249">
    <property type="entry name" value="XERICO-like"/>
</dbReference>
<evidence type="ECO:0000313" key="4">
    <source>
        <dbReference type="EMBL" id="KAK4752041.1"/>
    </source>
</evidence>
<proteinExistence type="predicted"/>
<keyword evidence="1" id="KW-0862">Zinc</keyword>
<keyword evidence="2" id="KW-0812">Transmembrane</keyword>
<dbReference type="SMART" id="SM00184">
    <property type="entry name" value="RING"/>
    <property type="match status" value="1"/>
</dbReference>
<dbReference type="EMBL" id="JAXIOK010000016">
    <property type="protein sequence ID" value="KAK4752041.1"/>
    <property type="molecule type" value="Genomic_DNA"/>
</dbReference>
<keyword evidence="2" id="KW-1133">Transmembrane helix</keyword>
<name>A0AAN7PPY1_9MYRT</name>
<evidence type="ECO:0000256" key="2">
    <source>
        <dbReference type="SAM" id="Phobius"/>
    </source>
</evidence>
<sequence>MYCLAYTRLSLCTAALIFYTVVWLPLLQLKKSLIRFIFPQAVESSYELRLSAARFGDLQRWRRRLSCCKEEEEEEGAMCSICLVGIEEEEAVSQLLRCRHIFHWGCMEEWLERCQFTCPLCRSHLFSH</sequence>
<dbReference type="SUPFAM" id="SSF57850">
    <property type="entry name" value="RING/U-box"/>
    <property type="match status" value="1"/>
</dbReference>
<reference evidence="4 5" key="1">
    <citation type="journal article" date="2023" name="Hortic Res">
        <title>Pangenome of water caltrop reveals structural variations and asymmetric subgenome divergence after allopolyploidization.</title>
        <authorList>
            <person name="Zhang X."/>
            <person name="Chen Y."/>
            <person name="Wang L."/>
            <person name="Yuan Y."/>
            <person name="Fang M."/>
            <person name="Shi L."/>
            <person name="Lu R."/>
            <person name="Comes H.P."/>
            <person name="Ma Y."/>
            <person name="Chen Y."/>
            <person name="Huang G."/>
            <person name="Zhou Y."/>
            <person name="Zheng Z."/>
            <person name="Qiu Y."/>
        </authorList>
    </citation>
    <scope>NUCLEOTIDE SEQUENCE [LARGE SCALE GENOMIC DNA]</scope>
    <source>
        <tissue evidence="4">Roots</tissue>
    </source>
</reference>
<comment type="caution">
    <text evidence="4">The sequence shown here is derived from an EMBL/GenBank/DDBJ whole genome shotgun (WGS) entry which is preliminary data.</text>
</comment>
<protein>
    <recommendedName>
        <fullName evidence="3">RING-type domain-containing protein</fullName>
    </recommendedName>
</protein>
<keyword evidence="1" id="KW-0479">Metal-binding</keyword>